<keyword evidence="2" id="KW-0663">Pyridoxal phosphate</keyword>
<dbReference type="Gene3D" id="1.10.10.10">
    <property type="entry name" value="Winged helix-like DNA-binding domain superfamily/Winged helix DNA-binding domain"/>
    <property type="match status" value="1"/>
</dbReference>
<dbReference type="InterPro" id="IPR015421">
    <property type="entry name" value="PyrdxlP-dep_Trfase_major"/>
</dbReference>
<comment type="caution">
    <text evidence="7">The sequence shown here is derived from an EMBL/GenBank/DDBJ whole genome shotgun (WGS) entry which is preliminary data.</text>
</comment>
<evidence type="ECO:0000313" key="7">
    <source>
        <dbReference type="EMBL" id="MBB5048981.1"/>
    </source>
</evidence>
<dbReference type="Pfam" id="PF00392">
    <property type="entry name" value="GntR"/>
    <property type="match status" value="1"/>
</dbReference>
<protein>
    <submittedName>
        <fullName evidence="7">DNA-binding transcriptional MocR family regulator</fullName>
    </submittedName>
</protein>
<feature type="domain" description="HTH gntR-type" evidence="6">
    <location>
        <begin position="1"/>
        <end position="63"/>
    </location>
</feature>
<dbReference type="InterPro" id="IPR004839">
    <property type="entry name" value="Aminotransferase_I/II_large"/>
</dbReference>
<evidence type="ECO:0000256" key="1">
    <source>
        <dbReference type="ARBA" id="ARBA00005384"/>
    </source>
</evidence>
<dbReference type="SMART" id="SM00345">
    <property type="entry name" value="HTH_GNTR"/>
    <property type="match status" value="1"/>
</dbReference>
<dbReference type="InterPro" id="IPR036390">
    <property type="entry name" value="WH_DNA-bd_sf"/>
</dbReference>
<dbReference type="PROSITE" id="PS50949">
    <property type="entry name" value="HTH_GNTR"/>
    <property type="match status" value="1"/>
</dbReference>
<dbReference type="InterPro" id="IPR000524">
    <property type="entry name" value="Tscrpt_reg_HTH_GntR"/>
</dbReference>
<keyword evidence="4 7" id="KW-0238">DNA-binding</keyword>
<dbReference type="GO" id="GO:0003700">
    <property type="term" value="F:DNA-binding transcription factor activity"/>
    <property type="evidence" value="ECO:0007669"/>
    <property type="project" value="InterPro"/>
</dbReference>
<dbReference type="CDD" id="cd07377">
    <property type="entry name" value="WHTH_GntR"/>
    <property type="match status" value="1"/>
</dbReference>
<sequence>MADRLAAAIANGVYQHGERLPSVRELMASEGVSQSTAVRAMIEIEALGLAVSRSRSGFYARRPPLAAKSAASSGLLDIPAATLSSDEASAVTIQHLIQDLFRAFKTPGLVALGAADVAKSLLPTAELTSAMKRAVRIHGPTVFQTAGPYGVQELRRAIAILLQRRGLSISTDDVIVTGGETDAMALALRAVTRPGQAVAVESPTFFGVLQVIEEAGLRAIEIATHPITGIDLVDLIRAADQNKFQAVVLNPTFENPFGCCMEPDALRAVAEAMTQRAIPIIEDDVYSDLNFRGRPVKALASFDRAGNTIYCGSFSKVLSPGLRVGWCVPGKYRAKIMDLQARRPATVSTLSQFTLVEYLSGRRYAKHVAKLTDIFARQRNAVRQLIKDHFPEGTTATIPDGGFLFWIEVPPPFDVMRFYRRALAAGISIAPGPIFSASGRFPHAFRLSVGRRLTPEVRRAIRMLGELAKT</sequence>
<dbReference type="Gene3D" id="3.40.640.10">
    <property type="entry name" value="Type I PLP-dependent aspartate aminotransferase-like (Major domain)"/>
    <property type="match status" value="1"/>
</dbReference>
<evidence type="ECO:0000256" key="4">
    <source>
        <dbReference type="ARBA" id="ARBA00023125"/>
    </source>
</evidence>
<dbReference type="PANTHER" id="PTHR46577">
    <property type="entry name" value="HTH-TYPE TRANSCRIPTIONAL REGULATORY PROTEIN GABR"/>
    <property type="match status" value="1"/>
</dbReference>
<comment type="similarity">
    <text evidence="1">In the C-terminal section; belongs to the class-I pyridoxal-phosphate-dependent aminotransferase family.</text>
</comment>
<dbReference type="InterPro" id="IPR036388">
    <property type="entry name" value="WH-like_DNA-bd_sf"/>
</dbReference>
<keyword evidence="8" id="KW-1185">Reference proteome</keyword>
<dbReference type="GO" id="GO:0003677">
    <property type="term" value="F:DNA binding"/>
    <property type="evidence" value="ECO:0007669"/>
    <property type="project" value="UniProtKB-KW"/>
</dbReference>
<evidence type="ECO:0000256" key="3">
    <source>
        <dbReference type="ARBA" id="ARBA00023015"/>
    </source>
</evidence>
<keyword evidence="3" id="KW-0805">Transcription regulation</keyword>
<evidence type="ECO:0000313" key="8">
    <source>
        <dbReference type="Proteomes" id="UP000542353"/>
    </source>
</evidence>
<name>A0A7W8E1K2_9BRAD</name>
<keyword evidence="5" id="KW-0804">Transcription</keyword>
<gene>
    <name evidence="7" type="ORF">HNR60_003752</name>
</gene>
<dbReference type="InterPro" id="IPR015424">
    <property type="entry name" value="PyrdxlP-dep_Trfase"/>
</dbReference>
<dbReference type="SUPFAM" id="SSF46785">
    <property type="entry name" value="Winged helix' DNA-binding domain"/>
    <property type="match status" value="1"/>
</dbReference>
<dbReference type="InterPro" id="IPR051446">
    <property type="entry name" value="HTH_trans_reg/aminotransferase"/>
</dbReference>
<proteinExistence type="inferred from homology"/>
<dbReference type="GO" id="GO:0030170">
    <property type="term" value="F:pyridoxal phosphate binding"/>
    <property type="evidence" value="ECO:0007669"/>
    <property type="project" value="InterPro"/>
</dbReference>
<evidence type="ECO:0000256" key="5">
    <source>
        <dbReference type="ARBA" id="ARBA00023163"/>
    </source>
</evidence>
<dbReference type="SUPFAM" id="SSF53383">
    <property type="entry name" value="PLP-dependent transferases"/>
    <property type="match status" value="1"/>
</dbReference>
<evidence type="ECO:0000256" key="2">
    <source>
        <dbReference type="ARBA" id="ARBA00022898"/>
    </source>
</evidence>
<dbReference type="PANTHER" id="PTHR46577:SF2">
    <property type="entry name" value="TRANSCRIPTIONAL REGULATORY PROTEIN"/>
    <property type="match status" value="1"/>
</dbReference>
<dbReference type="EMBL" id="JACHIH010000028">
    <property type="protein sequence ID" value="MBB5048981.1"/>
    <property type="molecule type" value="Genomic_DNA"/>
</dbReference>
<dbReference type="RefSeq" id="WP_184260475.1">
    <property type="nucleotide sequence ID" value="NZ_JACHIH010000028.1"/>
</dbReference>
<organism evidence="7 8">
    <name type="scientific">Rhodopseudomonas rhenobacensis</name>
    <dbReference type="NCBI Taxonomy" id="87461"/>
    <lineage>
        <taxon>Bacteria</taxon>
        <taxon>Pseudomonadati</taxon>
        <taxon>Pseudomonadota</taxon>
        <taxon>Alphaproteobacteria</taxon>
        <taxon>Hyphomicrobiales</taxon>
        <taxon>Nitrobacteraceae</taxon>
        <taxon>Rhodopseudomonas</taxon>
    </lineage>
</organism>
<dbReference type="Gene3D" id="3.90.1150.10">
    <property type="entry name" value="Aspartate Aminotransferase, domain 1"/>
    <property type="match status" value="1"/>
</dbReference>
<dbReference type="Proteomes" id="UP000542353">
    <property type="component" value="Unassembled WGS sequence"/>
</dbReference>
<dbReference type="Pfam" id="PF00155">
    <property type="entry name" value="Aminotran_1_2"/>
    <property type="match status" value="1"/>
</dbReference>
<accession>A0A7W8E1K2</accession>
<reference evidence="7 8" key="1">
    <citation type="submission" date="2020-08" db="EMBL/GenBank/DDBJ databases">
        <title>Genomic Encyclopedia of Type Strains, Phase IV (KMG-IV): sequencing the most valuable type-strain genomes for metagenomic binning, comparative biology and taxonomic classification.</title>
        <authorList>
            <person name="Goeker M."/>
        </authorList>
    </citation>
    <scope>NUCLEOTIDE SEQUENCE [LARGE SCALE GENOMIC DNA]</scope>
    <source>
        <strain evidence="7 8">DSM 12706</strain>
    </source>
</reference>
<dbReference type="InterPro" id="IPR015422">
    <property type="entry name" value="PyrdxlP-dep_Trfase_small"/>
</dbReference>
<dbReference type="AlphaFoldDB" id="A0A7W8E1K2"/>
<evidence type="ECO:0000259" key="6">
    <source>
        <dbReference type="PROSITE" id="PS50949"/>
    </source>
</evidence>
<dbReference type="CDD" id="cd00609">
    <property type="entry name" value="AAT_like"/>
    <property type="match status" value="1"/>
</dbReference>